<dbReference type="SUPFAM" id="SSF53756">
    <property type="entry name" value="UDP-Glycosyltransferase/glycogen phosphorylase"/>
    <property type="match status" value="1"/>
</dbReference>
<accession>A0A9X3LGE0</accession>
<dbReference type="InterPro" id="IPR003331">
    <property type="entry name" value="UDP_GlcNAc_Epimerase_2_dom"/>
</dbReference>
<sequence>MKKIVFLTGTRADYGKLKSLMIEVEKSEGFELHIFVTGMHMLSKYGSTYIEIEKDSFNNIYKFVNTKVNLGMDITLSNTIVGFSNYISEFKPDLIVVHGDRIEALAGSIVGALNNIKVAHIEGGEISGTIDESIRHAVTKFSHLHFVANEEAKKHVIQLGEKEDEIYVIGSPDIDIMFSKKLPSLSEVKNHYGITYDEYAIFMYHPVTTELDKLVNNISEVVEALIDSKKNYIVIFPNNDEGSGTILHAYNRLENNKNFKLYPSIRFEAFLVLLKNAQFMVGNSSAGIREAGIYNIPTIDIGSRQDGRYNRHESTIIHVNEKKQELLVELSQIFQRLTSPPVFYGDGESASEFIKVLKNPKVWNGEFQKKFIPYNSQF</sequence>
<keyword evidence="2" id="KW-0326">Glycosidase</keyword>
<organism evidence="2 3">
    <name type="scientific">Paenisporosarcina quisquiliarum</name>
    <dbReference type="NCBI Taxonomy" id="365346"/>
    <lineage>
        <taxon>Bacteria</taxon>
        <taxon>Bacillati</taxon>
        <taxon>Bacillota</taxon>
        <taxon>Bacilli</taxon>
        <taxon>Bacillales</taxon>
        <taxon>Caryophanaceae</taxon>
        <taxon>Paenisporosarcina</taxon>
    </lineage>
</organism>
<dbReference type="EC" id="3.2.1.183" evidence="2"/>
<gene>
    <name evidence="2" type="primary">neuC</name>
    <name evidence="2" type="ORF">M9R32_07040</name>
</gene>
<dbReference type="GO" id="GO:0004553">
    <property type="term" value="F:hydrolase activity, hydrolyzing O-glycosyl compounds"/>
    <property type="evidence" value="ECO:0007669"/>
    <property type="project" value="InterPro"/>
</dbReference>
<dbReference type="Gene3D" id="3.40.50.2000">
    <property type="entry name" value="Glycogen Phosphorylase B"/>
    <property type="match status" value="2"/>
</dbReference>
<dbReference type="NCBIfam" id="TIGR03568">
    <property type="entry name" value="NeuC_NnaA"/>
    <property type="match status" value="1"/>
</dbReference>
<dbReference type="Proteomes" id="UP001152173">
    <property type="component" value="Unassembled WGS sequence"/>
</dbReference>
<keyword evidence="3" id="KW-1185">Reference proteome</keyword>
<dbReference type="Pfam" id="PF02350">
    <property type="entry name" value="Epimerase_2"/>
    <property type="match status" value="1"/>
</dbReference>
<evidence type="ECO:0000313" key="2">
    <source>
        <dbReference type="EMBL" id="MCZ8536935.1"/>
    </source>
</evidence>
<protein>
    <submittedName>
        <fullName evidence="2">UDP-N-acetylglucosamine 2-epimerase</fullName>
        <ecNumber evidence="2">3.2.1.183</ecNumber>
    </submittedName>
</protein>
<reference evidence="2" key="1">
    <citation type="submission" date="2022-05" db="EMBL/GenBank/DDBJ databases">
        <authorList>
            <person name="Colautti A."/>
            <person name="Iacumin L."/>
        </authorList>
    </citation>
    <scope>NUCLEOTIDE SEQUENCE</scope>
    <source>
        <strain evidence="2">SK 55</strain>
    </source>
</reference>
<name>A0A9X3LGE0_9BACL</name>
<dbReference type="InterPro" id="IPR020004">
    <property type="entry name" value="UDP-GlcNAc_Epase"/>
</dbReference>
<dbReference type="PANTHER" id="PTHR43174">
    <property type="entry name" value="UDP-N-ACETYLGLUCOSAMINE 2-EPIMERASE"/>
    <property type="match status" value="1"/>
</dbReference>
<comment type="caution">
    <text evidence="2">The sequence shown here is derived from an EMBL/GenBank/DDBJ whole genome shotgun (WGS) entry which is preliminary data.</text>
</comment>
<dbReference type="AlphaFoldDB" id="A0A9X3LGE0"/>
<evidence type="ECO:0000259" key="1">
    <source>
        <dbReference type="Pfam" id="PF02350"/>
    </source>
</evidence>
<dbReference type="GO" id="GO:0006047">
    <property type="term" value="P:UDP-N-acetylglucosamine metabolic process"/>
    <property type="evidence" value="ECO:0007669"/>
    <property type="project" value="InterPro"/>
</dbReference>
<dbReference type="PANTHER" id="PTHR43174:SF3">
    <property type="entry name" value="UDP-N-ACETYLGLUCOSAMINE 2-EPIMERASE"/>
    <property type="match status" value="1"/>
</dbReference>
<evidence type="ECO:0000313" key="3">
    <source>
        <dbReference type="Proteomes" id="UP001152173"/>
    </source>
</evidence>
<dbReference type="EMBL" id="JAMKBJ010000004">
    <property type="protein sequence ID" value="MCZ8536935.1"/>
    <property type="molecule type" value="Genomic_DNA"/>
</dbReference>
<feature type="domain" description="UDP-N-acetylglucosamine 2-epimerase" evidence="1">
    <location>
        <begin position="23"/>
        <end position="358"/>
    </location>
</feature>
<keyword evidence="2" id="KW-0378">Hydrolase</keyword>
<dbReference type="CDD" id="cd03786">
    <property type="entry name" value="GTB_UDP-GlcNAc_2-Epimerase"/>
    <property type="match status" value="1"/>
</dbReference>
<dbReference type="InterPro" id="IPR029767">
    <property type="entry name" value="WecB-like"/>
</dbReference>
<proteinExistence type="predicted"/>